<feature type="transmembrane region" description="Helical" evidence="5">
    <location>
        <begin position="372"/>
        <end position="391"/>
    </location>
</feature>
<proteinExistence type="predicted"/>
<dbReference type="CDD" id="cd17323">
    <property type="entry name" value="MFS_Tpo1_MDR_like"/>
    <property type="match status" value="1"/>
</dbReference>
<dbReference type="AlphaFoldDB" id="A0A6G1JVN5"/>
<feature type="transmembrane region" description="Helical" evidence="5">
    <location>
        <begin position="342"/>
        <end position="360"/>
    </location>
</feature>
<evidence type="ECO:0000256" key="2">
    <source>
        <dbReference type="ARBA" id="ARBA00022692"/>
    </source>
</evidence>
<feature type="transmembrane region" description="Helical" evidence="5">
    <location>
        <begin position="159"/>
        <end position="177"/>
    </location>
</feature>
<feature type="transmembrane region" description="Helical" evidence="5">
    <location>
        <begin position="129"/>
        <end position="147"/>
    </location>
</feature>
<protein>
    <submittedName>
        <fullName evidence="6">MFS general substrate transporter</fullName>
    </submittedName>
</protein>
<evidence type="ECO:0000313" key="6">
    <source>
        <dbReference type="EMBL" id="KAF2704393.1"/>
    </source>
</evidence>
<keyword evidence="7" id="KW-1185">Reference proteome</keyword>
<keyword evidence="3 5" id="KW-1133">Transmembrane helix</keyword>
<dbReference type="OrthoDB" id="9986881at2759"/>
<dbReference type="Pfam" id="PF07690">
    <property type="entry name" value="MFS_1"/>
    <property type="match status" value="1"/>
</dbReference>
<dbReference type="GO" id="GO:0022857">
    <property type="term" value="F:transmembrane transporter activity"/>
    <property type="evidence" value="ECO:0007669"/>
    <property type="project" value="InterPro"/>
</dbReference>
<dbReference type="Gene3D" id="1.20.1720.10">
    <property type="entry name" value="Multidrug resistance protein D"/>
    <property type="match status" value="1"/>
</dbReference>
<keyword evidence="2 5" id="KW-0812">Transmembrane</keyword>
<accession>A0A6G1JVN5</accession>
<evidence type="ECO:0000256" key="3">
    <source>
        <dbReference type="ARBA" id="ARBA00022989"/>
    </source>
</evidence>
<feature type="transmembrane region" description="Helical" evidence="5">
    <location>
        <begin position="296"/>
        <end position="314"/>
    </location>
</feature>
<name>A0A6G1JVN5_9PLEO</name>
<sequence>MRQCGSTFRIREEPIAMNNTKVLSIMSQHRTNDTVRNTTDKVDFDGPDDTYNPQNWSFNKKALNTFLYGLTTLSSTWASAAYSPANDIVAKEYNVPTDIAILGTSLLFLGFGFGPLVWAPLSEVYGRKWTTVALCFVAALFSFATGVSSNVSSIMITRFFCGFFGAAPIICTGGAFADMWDATQRGNAIVGYALAVAAGPIVAPLVGGAIMITGILQVSIVVLEAIWISESYTPRLLICKACQARTETGDQTLRTELEEQTITLYASFIYGVFYTSLASFPIIFQQDRGWDPLTGSLPFLALLIGIVFGSVLNVRNQIFFYNHRWAARTIEKSIPEARLPPMMLGSFFSAGGIFVLGWTSHPRFHWAVPTRGAMLVGFGYYTIFQSALNYLVDTFQQWGASAIVAKIFLRSILAAAFPAIVIPIYHKLETGPASSCFA</sequence>
<dbReference type="SUPFAM" id="SSF103473">
    <property type="entry name" value="MFS general substrate transporter"/>
    <property type="match status" value="1"/>
</dbReference>
<dbReference type="PANTHER" id="PTHR23502:SF59">
    <property type="entry name" value="MULTIDRUG TRANSPORTER, PUTATIVE (AFU_ORTHOLOGUE AFUA_1G10370)-RELATED"/>
    <property type="match status" value="1"/>
</dbReference>
<dbReference type="InterPro" id="IPR011701">
    <property type="entry name" value="MFS"/>
</dbReference>
<dbReference type="PANTHER" id="PTHR23502">
    <property type="entry name" value="MAJOR FACILITATOR SUPERFAMILY"/>
    <property type="match status" value="1"/>
</dbReference>
<dbReference type="InterPro" id="IPR036259">
    <property type="entry name" value="MFS_trans_sf"/>
</dbReference>
<gene>
    <name evidence="6" type="ORF">K504DRAFT_485021</name>
</gene>
<evidence type="ECO:0000256" key="4">
    <source>
        <dbReference type="ARBA" id="ARBA00023136"/>
    </source>
</evidence>
<keyword evidence="4 5" id="KW-0472">Membrane</keyword>
<organism evidence="6 7">
    <name type="scientific">Pleomassaria siparia CBS 279.74</name>
    <dbReference type="NCBI Taxonomy" id="1314801"/>
    <lineage>
        <taxon>Eukaryota</taxon>
        <taxon>Fungi</taxon>
        <taxon>Dikarya</taxon>
        <taxon>Ascomycota</taxon>
        <taxon>Pezizomycotina</taxon>
        <taxon>Dothideomycetes</taxon>
        <taxon>Pleosporomycetidae</taxon>
        <taxon>Pleosporales</taxon>
        <taxon>Pleomassariaceae</taxon>
        <taxon>Pleomassaria</taxon>
    </lineage>
</organism>
<comment type="subcellular location">
    <subcellularLocation>
        <location evidence="1">Membrane</location>
        <topology evidence="1">Multi-pass membrane protein</topology>
    </subcellularLocation>
</comment>
<dbReference type="GO" id="GO:0005886">
    <property type="term" value="C:plasma membrane"/>
    <property type="evidence" value="ECO:0007669"/>
    <property type="project" value="TreeGrafter"/>
</dbReference>
<evidence type="ECO:0000256" key="1">
    <source>
        <dbReference type="ARBA" id="ARBA00004141"/>
    </source>
</evidence>
<feature type="transmembrane region" description="Helical" evidence="5">
    <location>
        <begin position="189"/>
        <end position="216"/>
    </location>
</feature>
<reference evidence="6" key="1">
    <citation type="journal article" date="2020" name="Stud. Mycol.">
        <title>101 Dothideomycetes genomes: a test case for predicting lifestyles and emergence of pathogens.</title>
        <authorList>
            <person name="Haridas S."/>
            <person name="Albert R."/>
            <person name="Binder M."/>
            <person name="Bloem J."/>
            <person name="Labutti K."/>
            <person name="Salamov A."/>
            <person name="Andreopoulos B."/>
            <person name="Baker S."/>
            <person name="Barry K."/>
            <person name="Bills G."/>
            <person name="Bluhm B."/>
            <person name="Cannon C."/>
            <person name="Castanera R."/>
            <person name="Culley D."/>
            <person name="Daum C."/>
            <person name="Ezra D."/>
            <person name="Gonzalez J."/>
            <person name="Henrissat B."/>
            <person name="Kuo A."/>
            <person name="Liang C."/>
            <person name="Lipzen A."/>
            <person name="Lutzoni F."/>
            <person name="Magnuson J."/>
            <person name="Mondo S."/>
            <person name="Nolan M."/>
            <person name="Ohm R."/>
            <person name="Pangilinan J."/>
            <person name="Park H.-J."/>
            <person name="Ramirez L."/>
            <person name="Alfaro M."/>
            <person name="Sun H."/>
            <person name="Tritt A."/>
            <person name="Yoshinaga Y."/>
            <person name="Zwiers L.-H."/>
            <person name="Turgeon B."/>
            <person name="Goodwin S."/>
            <person name="Spatafora J."/>
            <person name="Crous P."/>
            <person name="Grigoriev I."/>
        </authorList>
    </citation>
    <scope>NUCLEOTIDE SEQUENCE</scope>
    <source>
        <strain evidence="6">CBS 279.74</strain>
    </source>
</reference>
<evidence type="ECO:0000256" key="5">
    <source>
        <dbReference type="SAM" id="Phobius"/>
    </source>
</evidence>
<dbReference type="EMBL" id="MU005782">
    <property type="protein sequence ID" value="KAF2704393.1"/>
    <property type="molecule type" value="Genomic_DNA"/>
</dbReference>
<feature type="transmembrane region" description="Helical" evidence="5">
    <location>
        <begin position="99"/>
        <end position="117"/>
    </location>
</feature>
<feature type="transmembrane region" description="Helical" evidence="5">
    <location>
        <begin position="262"/>
        <end position="284"/>
    </location>
</feature>
<evidence type="ECO:0000313" key="7">
    <source>
        <dbReference type="Proteomes" id="UP000799428"/>
    </source>
</evidence>
<dbReference type="Proteomes" id="UP000799428">
    <property type="component" value="Unassembled WGS sequence"/>
</dbReference>
<feature type="transmembrane region" description="Helical" evidence="5">
    <location>
        <begin position="403"/>
        <end position="425"/>
    </location>
</feature>